<dbReference type="InterPro" id="IPR045210">
    <property type="entry name" value="RING-Ubox_PUB"/>
</dbReference>
<dbReference type="Gene3D" id="3.30.40.10">
    <property type="entry name" value="Zinc/RING finger domain, C3HC4 (zinc finger)"/>
    <property type="match status" value="1"/>
</dbReference>
<evidence type="ECO:0000256" key="3">
    <source>
        <dbReference type="ARBA" id="ARBA00012483"/>
    </source>
</evidence>
<dbReference type="UniPathway" id="UPA00143"/>
<dbReference type="EC" id="2.3.2.27" evidence="3"/>
<dbReference type="SMART" id="SM00185">
    <property type="entry name" value="ARM"/>
    <property type="match status" value="6"/>
</dbReference>
<dbReference type="STRING" id="56857.A0A200R2F0"/>
<accession>A0A200R2F0</accession>
<organism evidence="7 8">
    <name type="scientific">Macleaya cordata</name>
    <name type="common">Five-seeded plume-poppy</name>
    <name type="synonym">Bocconia cordata</name>
    <dbReference type="NCBI Taxonomy" id="56857"/>
    <lineage>
        <taxon>Eukaryota</taxon>
        <taxon>Viridiplantae</taxon>
        <taxon>Streptophyta</taxon>
        <taxon>Embryophyta</taxon>
        <taxon>Tracheophyta</taxon>
        <taxon>Spermatophyta</taxon>
        <taxon>Magnoliopsida</taxon>
        <taxon>Ranunculales</taxon>
        <taxon>Papaveraceae</taxon>
        <taxon>Papaveroideae</taxon>
        <taxon>Macleaya</taxon>
    </lineage>
</organism>
<dbReference type="InterPro" id="IPR000225">
    <property type="entry name" value="Armadillo"/>
</dbReference>
<evidence type="ECO:0000259" key="6">
    <source>
        <dbReference type="PROSITE" id="PS51698"/>
    </source>
</evidence>
<sequence length="1051" mass="118251">MTYESSEFHSTKTSSDGSSDRMSSEEDTVLAQSLLASISEITESVVCVKVENETFMEIGCYLHRTSPAIMELQTSENTPPNAREILQSLSKSVDHAKFLVGQCNTGAKSIPDPAVKSIIEQLNGVIRNIGESLSLIPSSFFRGQEYAEVAIQSLSREMQNAQFEISQNQNQIQVSEPKEPSLKVPSFEELTEVESESTETDLYAVDIEVSTEIPKSVEMPSLINFLRGMDYFGQGNHGSSSSKSLKRLPQVAEYMEPLYETFFCPLTKNIMDDPVTVSSGVTYERRSITEWFNKFEESAEDVICPTTGKKLVTRVLSTNIALKTTIEEWKERNEATRIKVARAALSLASSESMILEALKELQYLCQKKQYNKVQVRNIGIIPLLTQFMVHKDRKVRCMTLETLRLLAEEDDETKEMITKTKTITTTIKMLSSKHLPERHAALSFLLELSTSEPLCEKIGSVTGGILMLITMKYNQSFDAFTVESANKILKNLERYPKNIKFMAENGLLEPLLNHLIEGTEEMQIQMGDYLGELVLGHDTETYVAERASPSLIKMVHSGKTLKKKAAFKALAKISSYHPNSRTIVEAGIIPIMIEEMFTGRIHNKRMNSKEESAAILANILNSGIPLETIQVNSHGHKMTSDYIVYNLIQLLINSTSEKLNINLIKILLCLIKTPKSTSTVVSVIKETDASYTLIEFINSPFEELGIESLKLLITLTPYMGHTLADRLCKTKGQPENLIKNPTESTRITEKHAVSANFLAKLPHQNLPLNLALLYRDTVPTIIQTINEIQRSGTRTSRFANLYLEGLVGILVRFTTTLYETQVLQLARNYNFTSVFTELLMRSASDEVQRLSAIGLEKLSVESINLSKPPQIKRTKFLKLFYLPRFLLFLGSSKQRQRNIQAVCPVHKGACSSETTFCLVDAKAVERLLACLDHENGEVVEAALSAICTLLDDKVDVEKSVNMLNEVNTIQHVLNVLREHKQQEGLWQKSFWMIERFLMKGGDRSISDISEDRLLPSTLVSAFHHGDEITKQMAEKILRHLKKMPNFSTQFS</sequence>
<dbReference type="SUPFAM" id="SSF48371">
    <property type="entry name" value="ARM repeat"/>
    <property type="match status" value="2"/>
</dbReference>
<dbReference type="GO" id="GO:0016567">
    <property type="term" value="P:protein ubiquitination"/>
    <property type="evidence" value="ECO:0007669"/>
    <property type="project" value="UniProtKB-UniPathway"/>
</dbReference>
<dbReference type="Gene3D" id="1.25.10.10">
    <property type="entry name" value="Leucine-rich Repeat Variant"/>
    <property type="match status" value="3"/>
</dbReference>
<evidence type="ECO:0000313" key="7">
    <source>
        <dbReference type="EMBL" id="OVA16886.1"/>
    </source>
</evidence>
<reference evidence="7 8" key="1">
    <citation type="journal article" date="2017" name="Mol. Plant">
        <title>The Genome of Medicinal Plant Macleaya cordata Provides New Insights into Benzylisoquinoline Alkaloids Metabolism.</title>
        <authorList>
            <person name="Liu X."/>
            <person name="Liu Y."/>
            <person name="Huang P."/>
            <person name="Ma Y."/>
            <person name="Qing Z."/>
            <person name="Tang Q."/>
            <person name="Cao H."/>
            <person name="Cheng P."/>
            <person name="Zheng Y."/>
            <person name="Yuan Z."/>
            <person name="Zhou Y."/>
            <person name="Liu J."/>
            <person name="Tang Z."/>
            <person name="Zhuo Y."/>
            <person name="Zhang Y."/>
            <person name="Yu L."/>
            <person name="Huang J."/>
            <person name="Yang P."/>
            <person name="Peng Q."/>
            <person name="Zhang J."/>
            <person name="Jiang W."/>
            <person name="Zhang Z."/>
            <person name="Lin K."/>
            <person name="Ro D.K."/>
            <person name="Chen X."/>
            <person name="Xiong X."/>
            <person name="Shang Y."/>
            <person name="Huang S."/>
            <person name="Zeng J."/>
        </authorList>
    </citation>
    <scope>NUCLEOTIDE SEQUENCE [LARGE SCALE GENOMIC DNA]</scope>
    <source>
        <strain evidence="8">cv. BLH2017</strain>
        <tissue evidence="7">Root</tissue>
    </source>
</reference>
<comment type="pathway">
    <text evidence="2">Protein modification; protein ubiquitination.</text>
</comment>
<dbReference type="InterPro" id="IPR013083">
    <property type="entry name" value="Znf_RING/FYVE/PHD"/>
</dbReference>
<evidence type="ECO:0000313" key="8">
    <source>
        <dbReference type="Proteomes" id="UP000195402"/>
    </source>
</evidence>
<keyword evidence="4" id="KW-0808">Transferase</keyword>
<dbReference type="InterPro" id="IPR003613">
    <property type="entry name" value="Ubox_domain"/>
</dbReference>
<feature type="compositionally biased region" description="Basic and acidic residues" evidence="5">
    <location>
        <begin position="1"/>
        <end position="10"/>
    </location>
</feature>
<evidence type="ECO:0000256" key="4">
    <source>
        <dbReference type="ARBA" id="ARBA00022679"/>
    </source>
</evidence>
<dbReference type="AlphaFoldDB" id="A0A200R2F0"/>
<dbReference type="Proteomes" id="UP000195402">
    <property type="component" value="Unassembled WGS sequence"/>
</dbReference>
<proteinExistence type="predicted"/>
<name>A0A200R2F0_MACCD</name>
<protein>
    <recommendedName>
        <fullName evidence="3">RING-type E3 ubiquitin transferase</fullName>
        <ecNumber evidence="3">2.3.2.27</ecNumber>
    </recommendedName>
</protein>
<comment type="catalytic activity">
    <reaction evidence="1">
        <text>S-ubiquitinyl-[E2 ubiquitin-conjugating enzyme]-L-cysteine + [acceptor protein]-L-lysine = [E2 ubiquitin-conjugating enzyme]-L-cysteine + N(6)-ubiquitinyl-[acceptor protein]-L-lysine.</text>
        <dbReference type="EC" id="2.3.2.27"/>
    </reaction>
</comment>
<dbReference type="PANTHER" id="PTHR45958:SF4">
    <property type="entry name" value="U-BOX DOMAIN-CONTAINING PROTEIN 42-RELATED"/>
    <property type="match status" value="1"/>
</dbReference>
<dbReference type="InterPro" id="IPR016024">
    <property type="entry name" value="ARM-type_fold"/>
</dbReference>
<dbReference type="OMA" id="NEPMNSK"/>
<dbReference type="PANTHER" id="PTHR45958">
    <property type="entry name" value="RING-TYPE E3 UBIQUITIN TRANSFERASE"/>
    <property type="match status" value="1"/>
</dbReference>
<dbReference type="Pfam" id="PF04564">
    <property type="entry name" value="U-box"/>
    <property type="match status" value="1"/>
</dbReference>
<dbReference type="PROSITE" id="PS51698">
    <property type="entry name" value="U_BOX"/>
    <property type="match status" value="1"/>
</dbReference>
<dbReference type="InterPro" id="IPR052608">
    <property type="entry name" value="U-box_domain_protein"/>
</dbReference>
<evidence type="ECO:0000256" key="5">
    <source>
        <dbReference type="SAM" id="MobiDB-lite"/>
    </source>
</evidence>
<dbReference type="InterPro" id="IPR011989">
    <property type="entry name" value="ARM-like"/>
</dbReference>
<evidence type="ECO:0000256" key="1">
    <source>
        <dbReference type="ARBA" id="ARBA00000900"/>
    </source>
</evidence>
<dbReference type="CDD" id="cd16664">
    <property type="entry name" value="RING-Ubox_PUB"/>
    <property type="match status" value="1"/>
</dbReference>
<dbReference type="InParanoid" id="A0A200R2F0"/>
<feature type="region of interest" description="Disordered" evidence="5">
    <location>
        <begin position="1"/>
        <end position="26"/>
    </location>
</feature>
<dbReference type="OrthoDB" id="10064100at2759"/>
<dbReference type="SUPFAM" id="SSF57850">
    <property type="entry name" value="RING/U-box"/>
    <property type="match status" value="1"/>
</dbReference>
<gene>
    <name evidence="7" type="ORF">BVC80_9049g11</name>
</gene>
<dbReference type="GO" id="GO:0061630">
    <property type="term" value="F:ubiquitin protein ligase activity"/>
    <property type="evidence" value="ECO:0007669"/>
    <property type="project" value="UniProtKB-EC"/>
</dbReference>
<evidence type="ECO:0000256" key="2">
    <source>
        <dbReference type="ARBA" id="ARBA00004906"/>
    </source>
</evidence>
<dbReference type="EMBL" id="MVGT01000459">
    <property type="protein sequence ID" value="OVA16886.1"/>
    <property type="molecule type" value="Genomic_DNA"/>
</dbReference>
<comment type="caution">
    <text evidence="7">The sequence shown here is derived from an EMBL/GenBank/DDBJ whole genome shotgun (WGS) entry which is preliminary data.</text>
</comment>
<keyword evidence="8" id="KW-1185">Reference proteome</keyword>
<feature type="domain" description="U-box" evidence="6">
    <location>
        <begin position="257"/>
        <end position="336"/>
    </location>
</feature>
<dbReference type="SMART" id="SM00504">
    <property type="entry name" value="Ubox"/>
    <property type="match status" value="1"/>
</dbReference>